<dbReference type="PANTHER" id="PTHR42796:SF7">
    <property type="entry name" value="2-DEHYDRO-3-DEOXY-D-ARABINONATE DEHYDRATASE"/>
    <property type="match status" value="1"/>
</dbReference>
<dbReference type="PANTHER" id="PTHR42796">
    <property type="entry name" value="FUMARYLACETOACETATE HYDROLASE DOMAIN-CONTAINING PROTEIN 2A-RELATED"/>
    <property type="match status" value="1"/>
</dbReference>
<feature type="domain" description="Fumarylacetoacetase-like C-terminal" evidence="3">
    <location>
        <begin position="219"/>
        <end position="360"/>
    </location>
</feature>
<dbReference type="InterPro" id="IPR051121">
    <property type="entry name" value="FAH"/>
</dbReference>
<dbReference type="InterPro" id="IPR036663">
    <property type="entry name" value="Fumarylacetoacetase_C_sf"/>
</dbReference>
<evidence type="ECO:0000256" key="1">
    <source>
        <dbReference type="ARBA" id="ARBA00010211"/>
    </source>
</evidence>
<evidence type="ECO:0000256" key="2">
    <source>
        <dbReference type="ARBA" id="ARBA00022723"/>
    </source>
</evidence>
<dbReference type="GO" id="GO:0016787">
    <property type="term" value="F:hydrolase activity"/>
    <property type="evidence" value="ECO:0007669"/>
    <property type="project" value="UniProtKB-KW"/>
</dbReference>
<organism evidence="4 5">
    <name type="scientific">Falsochrobactrum ovis</name>
    <dbReference type="NCBI Taxonomy" id="1293442"/>
    <lineage>
        <taxon>Bacteria</taxon>
        <taxon>Pseudomonadati</taxon>
        <taxon>Pseudomonadota</taxon>
        <taxon>Alphaproteobacteria</taxon>
        <taxon>Hyphomicrobiales</taxon>
        <taxon>Brucellaceae</taxon>
        <taxon>Falsochrobactrum</taxon>
    </lineage>
</organism>
<protein>
    <submittedName>
        <fullName evidence="4">Fumarylacetoacetate (FAA) hydrolase family protein</fullName>
    </submittedName>
</protein>
<dbReference type="Pfam" id="PF01557">
    <property type="entry name" value="FAA_hydrolase"/>
    <property type="match status" value="1"/>
</dbReference>
<reference evidence="4 5" key="1">
    <citation type="submission" date="2018-06" db="EMBL/GenBank/DDBJ databases">
        <title>Genomic Encyclopedia of Type Strains, Phase IV (KMG-IV): sequencing the most valuable type-strain genomes for metagenomic binning, comparative biology and taxonomic classification.</title>
        <authorList>
            <person name="Goeker M."/>
        </authorList>
    </citation>
    <scope>NUCLEOTIDE SEQUENCE [LARGE SCALE GENOMIC DNA]</scope>
    <source>
        <strain evidence="4 5">DSM 26720</strain>
    </source>
</reference>
<keyword evidence="5" id="KW-1185">Reference proteome</keyword>
<evidence type="ECO:0000313" key="4">
    <source>
        <dbReference type="EMBL" id="RAK26841.1"/>
    </source>
</evidence>
<keyword evidence="4" id="KW-0378">Hydrolase</keyword>
<sequence length="389" mass="42033">MQENPVLNSTLILPEDSSSALLIGRVWSKANNGPCPVLISNGQVFDLSNLCATVSGLLERQGLVDELKNVSQFEDLGSLDEFLSGEKGSLLAPIDLQAVKAAGVTFADSMLERVIEEQAKGDPSRALEVRERLAPVIGDSLRGVEAGSEKAAQVKKLLQEMDLWSQYLEVGIGPDAEIFTKSQPMSAVGCGAKVGILPISEWNNPEPEVVLAIASDGRIVGATLGNDVNLRDVEGRSALLLGKAKDNNASCAVGPFIRLFDGDFTMDVLRKLNIALKVEGKDGFVMTGESPMEAISRDPENLAGQLMNRNHQYPDGAVLFLGTMFAPVKDRRGAGQGFTHEIGDRVEIATPKLGRLINWVDRTDKCPEWTFGVRALIQNLAQRNLIDKI</sequence>
<dbReference type="OrthoDB" id="9779415at2"/>
<dbReference type="InterPro" id="IPR011234">
    <property type="entry name" value="Fumarylacetoacetase-like_C"/>
</dbReference>
<name>A0A364JT86_9HYPH</name>
<comment type="similarity">
    <text evidence="1">Belongs to the FAH family.</text>
</comment>
<dbReference type="RefSeq" id="WP_111575977.1">
    <property type="nucleotide sequence ID" value="NZ_JBHEEY010000013.1"/>
</dbReference>
<dbReference type="SUPFAM" id="SSF56529">
    <property type="entry name" value="FAH"/>
    <property type="match status" value="1"/>
</dbReference>
<dbReference type="Gene3D" id="3.90.850.10">
    <property type="entry name" value="Fumarylacetoacetase-like, C-terminal domain"/>
    <property type="match status" value="1"/>
</dbReference>
<keyword evidence="2" id="KW-0479">Metal-binding</keyword>
<dbReference type="EMBL" id="QLMK01000012">
    <property type="protein sequence ID" value="RAK26841.1"/>
    <property type="molecule type" value="Genomic_DNA"/>
</dbReference>
<dbReference type="GO" id="GO:0044281">
    <property type="term" value="P:small molecule metabolic process"/>
    <property type="evidence" value="ECO:0007669"/>
    <property type="project" value="UniProtKB-ARBA"/>
</dbReference>
<evidence type="ECO:0000313" key="5">
    <source>
        <dbReference type="Proteomes" id="UP000249453"/>
    </source>
</evidence>
<proteinExistence type="inferred from homology"/>
<gene>
    <name evidence="4" type="ORF">C7374_11262</name>
</gene>
<comment type="caution">
    <text evidence="4">The sequence shown here is derived from an EMBL/GenBank/DDBJ whole genome shotgun (WGS) entry which is preliminary data.</text>
</comment>
<dbReference type="GO" id="GO:0046872">
    <property type="term" value="F:metal ion binding"/>
    <property type="evidence" value="ECO:0007669"/>
    <property type="project" value="UniProtKB-KW"/>
</dbReference>
<dbReference type="Proteomes" id="UP000249453">
    <property type="component" value="Unassembled WGS sequence"/>
</dbReference>
<evidence type="ECO:0000259" key="3">
    <source>
        <dbReference type="Pfam" id="PF01557"/>
    </source>
</evidence>
<dbReference type="AlphaFoldDB" id="A0A364JT86"/>
<accession>A0A364JT86</accession>